<gene>
    <name evidence="2" type="ORF">OU421_12405</name>
</gene>
<dbReference type="RefSeq" id="WP_268186416.1">
    <property type="nucleotide sequence ID" value="NZ_CP113361.1"/>
</dbReference>
<dbReference type="KEGG" id="mou:OU421_12405"/>
<dbReference type="InterPro" id="IPR011004">
    <property type="entry name" value="Trimer_LpxA-like_sf"/>
</dbReference>
<evidence type="ECO:0000313" key="3">
    <source>
        <dbReference type="Proteomes" id="UP001163096"/>
    </source>
</evidence>
<dbReference type="PANTHER" id="PTHR23416">
    <property type="entry name" value="SIALIC ACID SYNTHASE-RELATED"/>
    <property type="match status" value="1"/>
</dbReference>
<dbReference type="GeneID" id="76835917"/>
<dbReference type="InterPro" id="IPR001451">
    <property type="entry name" value="Hexapep"/>
</dbReference>
<dbReference type="InterPro" id="IPR051159">
    <property type="entry name" value="Hexapeptide_acetyltransf"/>
</dbReference>
<dbReference type="PANTHER" id="PTHR23416:SF78">
    <property type="entry name" value="LIPOPOLYSACCHARIDE BIOSYNTHESIS O-ACETYL TRANSFERASE WBBJ-RELATED"/>
    <property type="match status" value="1"/>
</dbReference>
<dbReference type="SUPFAM" id="SSF51161">
    <property type="entry name" value="Trimeric LpxA-like enzymes"/>
    <property type="match status" value="1"/>
</dbReference>
<sequence length="163" mass="17921">MSKGVKNYLINYIKRVNLRRNGVLIHKNCTFSSVNFNGKAIVEPYCRLLGDPIITIGDNFYMNAGCHFLGEITIGNDVQIGPKTIIWARDHGLKRDLLIREQPHYKKPVFIGDDVWIGANVTILKGVTIGTGAVVGAGSIVVKDIPDYGIAVGNPAKVVKYRV</sequence>
<organism evidence="2 3">
    <name type="scientific">Methanogenium organophilum</name>
    <dbReference type="NCBI Taxonomy" id="2199"/>
    <lineage>
        <taxon>Archaea</taxon>
        <taxon>Methanobacteriati</taxon>
        <taxon>Methanobacteriota</taxon>
        <taxon>Stenosarchaea group</taxon>
        <taxon>Methanomicrobia</taxon>
        <taxon>Methanomicrobiales</taxon>
        <taxon>Methanomicrobiaceae</taxon>
        <taxon>Methanogenium</taxon>
    </lineage>
</organism>
<evidence type="ECO:0000256" key="1">
    <source>
        <dbReference type="ARBA" id="ARBA00022679"/>
    </source>
</evidence>
<accession>A0A9X9T888</accession>
<dbReference type="Proteomes" id="UP001163096">
    <property type="component" value="Chromosome"/>
</dbReference>
<dbReference type="InterPro" id="IPR018357">
    <property type="entry name" value="Hexapep_transf_CS"/>
</dbReference>
<dbReference type="PROSITE" id="PS00101">
    <property type="entry name" value="HEXAPEP_TRANSFERASES"/>
    <property type="match status" value="1"/>
</dbReference>
<dbReference type="EMBL" id="CP113361">
    <property type="protein sequence ID" value="WAI01196.1"/>
    <property type="molecule type" value="Genomic_DNA"/>
</dbReference>
<dbReference type="Pfam" id="PF00132">
    <property type="entry name" value="Hexapep"/>
    <property type="match status" value="1"/>
</dbReference>
<protein>
    <submittedName>
        <fullName evidence="2">Acyltransferase</fullName>
    </submittedName>
</protein>
<dbReference type="Gene3D" id="2.160.10.10">
    <property type="entry name" value="Hexapeptide repeat proteins"/>
    <property type="match status" value="1"/>
</dbReference>
<keyword evidence="2" id="KW-0012">Acyltransferase</keyword>
<dbReference type="AlphaFoldDB" id="A0A9X9T888"/>
<evidence type="ECO:0000313" key="2">
    <source>
        <dbReference type="EMBL" id="WAI01196.1"/>
    </source>
</evidence>
<reference evidence="2" key="1">
    <citation type="submission" date="2022-11" db="EMBL/GenBank/DDBJ databases">
        <title>Complete genome sequence of Methanogenium organophilum DSM 3596.</title>
        <authorList>
            <person name="Chen S.-C."/>
            <person name="Lai S.-J."/>
            <person name="You Y.-T."/>
        </authorList>
    </citation>
    <scope>NUCLEOTIDE SEQUENCE</scope>
    <source>
        <strain evidence="2">DSM 3596</strain>
    </source>
</reference>
<dbReference type="GO" id="GO:0016746">
    <property type="term" value="F:acyltransferase activity"/>
    <property type="evidence" value="ECO:0007669"/>
    <property type="project" value="UniProtKB-KW"/>
</dbReference>
<keyword evidence="1" id="KW-0808">Transferase</keyword>
<name>A0A9X9T888_METOG</name>
<keyword evidence="3" id="KW-1185">Reference proteome</keyword>
<dbReference type="CDD" id="cd04647">
    <property type="entry name" value="LbH_MAT_like"/>
    <property type="match status" value="1"/>
</dbReference>
<proteinExistence type="predicted"/>